<dbReference type="RefSeq" id="XP_062804212.1">
    <property type="nucleotide sequence ID" value="XM_062941369.1"/>
</dbReference>
<proteinExistence type="predicted"/>
<accession>A0ABR0IL14</accession>
<dbReference type="EMBL" id="JAFFHC010000001">
    <property type="protein sequence ID" value="KAK4680742.1"/>
    <property type="molecule type" value="Genomic_DNA"/>
</dbReference>
<dbReference type="Proteomes" id="UP001323617">
    <property type="component" value="Unassembled WGS sequence"/>
</dbReference>
<feature type="compositionally biased region" description="Polar residues" evidence="1">
    <location>
        <begin position="17"/>
        <end position="27"/>
    </location>
</feature>
<evidence type="ECO:0000256" key="1">
    <source>
        <dbReference type="SAM" id="MobiDB-lite"/>
    </source>
</evidence>
<feature type="compositionally biased region" description="Acidic residues" evidence="1">
    <location>
        <begin position="1"/>
        <end position="16"/>
    </location>
</feature>
<protein>
    <submittedName>
        <fullName evidence="2">Uncharacterized protein</fullName>
    </submittedName>
</protein>
<comment type="caution">
    <text evidence="2">The sequence shown here is derived from an EMBL/GenBank/DDBJ whole genome shotgun (WGS) entry which is preliminary data.</text>
</comment>
<name>A0ABR0IL14_9PEZI</name>
<feature type="compositionally biased region" description="Basic and acidic residues" evidence="1">
    <location>
        <begin position="80"/>
        <end position="89"/>
    </location>
</feature>
<organism evidence="2 3">
    <name type="scientific">Podospora pseudoanserina</name>
    <dbReference type="NCBI Taxonomy" id="2609844"/>
    <lineage>
        <taxon>Eukaryota</taxon>
        <taxon>Fungi</taxon>
        <taxon>Dikarya</taxon>
        <taxon>Ascomycota</taxon>
        <taxon>Pezizomycotina</taxon>
        <taxon>Sordariomycetes</taxon>
        <taxon>Sordariomycetidae</taxon>
        <taxon>Sordariales</taxon>
        <taxon>Podosporaceae</taxon>
        <taxon>Podospora</taxon>
    </lineage>
</organism>
<dbReference type="GeneID" id="87962234"/>
<feature type="region of interest" description="Disordered" evidence="1">
    <location>
        <begin position="1"/>
        <end position="27"/>
    </location>
</feature>
<sequence>MSDTEISDTEISDTEISDTNMSDSGTDNLESLLRDIREEDAVLNENRVLLKKDKAEFEKEKAKFEQEKAKLAEEKAKLEEEKAKLEQDKAGSSSEAQREDTRLEVLEHLTGAKCYVCGQAPDEATNIELAIFVLENALRSGGDRMGRFHHFRLNAEEDEPLCLYGVMELGHEHPQVARQLCCCPRDIYPYSLKRTVCGLQVTPLTHGEFAFIFDAAVYPGIGVYRRNCY</sequence>
<feature type="region of interest" description="Disordered" evidence="1">
    <location>
        <begin position="80"/>
        <end position="100"/>
    </location>
</feature>
<evidence type="ECO:0000313" key="2">
    <source>
        <dbReference type="EMBL" id="KAK4680742.1"/>
    </source>
</evidence>
<evidence type="ECO:0000313" key="3">
    <source>
        <dbReference type="Proteomes" id="UP001323617"/>
    </source>
</evidence>
<gene>
    <name evidence="2" type="ORF">QC764_101444</name>
</gene>
<reference evidence="2 3" key="1">
    <citation type="journal article" date="2023" name="bioRxiv">
        <title>High-quality genome assemblies of four members of thePodospora anserinaspecies complex.</title>
        <authorList>
            <person name="Ament-Velasquez S.L."/>
            <person name="Vogan A.A."/>
            <person name="Wallerman O."/>
            <person name="Hartmann F."/>
            <person name="Gautier V."/>
            <person name="Silar P."/>
            <person name="Giraud T."/>
            <person name="Johannesson H."/>
        </authorList>
    </citation>
    <scope>NUCLEOTIDE SEQUENCE [LARGE SCALE GENOMIC DNA]</scope>
    <source>
        <strain evidence="2 3">CBS 124.78</strain>
    </source>
</reference>
<keyword evidence="3" id="KW-1185">Reference proteome</keyword>